<evidence type="ECO:0000256" key="1">
    <source>
        <dbReference type="ARBA" id="ARBA00004141"/>
    </source>
</evidence>
<dbReference type="InterPro" id="IPR018490">
    <property type="entry name" value="cNMP-bd_dom_sf"/>
</dbReference>
<sequence length="300" mass="34188">DFDVPIDRAERILLAGMKHGLSQFGVTAAPIARVRLPNERGMEYVMVYTVPEYRFRGRLRAAIMRSVMHHLKVAGITPVYPKLNLYSADMPKLDPEQVPDSYGLLKRVPLFAILDEADMRDLAERMTLQLFSAGDVIVEQGEPGASMYIVAEGLLYVYIRQGDSDDLLKVADFIPGQFMGEMALLTGEARSATVKAETDTLVYEIVKEDMDALFKKRPEIVEHLSQIMAQRLLEREEFMQNLPTEQQEEEVKNFASQLLTRMRNFFGSFRHTRVADQENVDPAREQDEEVLVEQDDSHTS</sequence>
<accession>W4LNW4</accession>
<dbReference type="GO" id="GO:0016020">
    <property type="term" value="C:membrane"/>
    <property type="evidence" value="ECO:0007669"/>
    <property type="project" value="UniProtKB-SubCell"/>
</dbReference>
<evidence type="ECO:0000256" key="9">
    <source>
        <dbReference type="SAM" id="MobiDB-lite"/>
    </source>
</evidence>
<dbReference type="Gene3D" id="2.60.120.10">
    <property type="entry name" value="Jelly Rolls"/>
    <property type="match status" value="1"/>
</dbReference>
<evidence type="ECO:0000256" key="4">
    <source>
        <dbReference type="ARBA" id="ARBA00022989"/>
    </source>
</evidence>
<proteinExistence type="predicted"/>
<dbReference type="PROSITE" id="PS00889">
    <property type="entry name" value="CNMP_BINDING_2"/>
    <property type="match status" value="1"/>
</dbReference>
<evidence type="ECO:0000256" key="6">
    <source>
        <dbReference type="ARBA" id="ARBA00023136"/>
    </source>
</evidence>
<dbReference type="InterPro" id="IPR000595">
    <property type="entry name" value="cNMP-bd_dom"/>
</dbReference>
<organism evidence="11 12">
    <name type="scientific">Entotheonella factor</name>
    <dbReference type="NCBI Taxonomy" id="1429438"/>
    <lineage>
        <taxon>Bacteria</taxon>
        <taxon>Pseudomonadati</taxon>
        <taxon>Nitrospinota/Tectimicrobiota group</taxon>
        <taxon>Candidatus Tectimicrobiota</taxon>
        <taxon>Candidatus Entotheonellia</taxon>
        <taxon>Candidatus Entotheonellales</taxon>
        <taxon>Candidatus Entotheonellaceae</taxon>
        <taxon>Candidatus Entotheonella</taxon>
    </lineage>
</organism>
<reference evidence="11 12" key="1">
    <citation type="journal article" date="2014" name="Nature">
        <title>An environmental bacterial taxon with a large and distinct metabolic repertoire.</title>
        <authorList>
            <person name="Wilson M.C."/>
            <person name="Mori T."/>
            <person name="Ruckert C."/>
            <person name="Uria A.R."/>
            <person name="Helf M.J."/>
            <person name="Takada K."/>
            <person name="Gernert C."/>
            <person name="Steffens U.A."/>
            <person name="Heycke N."/>
            <person name="Schmitt S."/>
            <person name="Rinke C."/>
            <person name="Helfrich E.J."/>
            <person name="Brachmann A.O."/>
            <person name="Gurgui C."/>
            <person name="Wakimoto T."/>
            <person name="Kracht M."/>
            <person name="Crusemann M."/>
            <person name="Hentschel U."/>
            <person name="Abe I."/>
            <person name="Matsunaga S."/>
            <person name="Kalinowski J."/>
            <person name="Takeyama H."/>
            <person name="Piel J."/>
        </authorList>
    </citation>
    <scope>NUCLEOTIDE SEQUENCE [LARGE SCALE GENOMIC DNA]</scope>
    <source>
        <strain evidence="12">TSY1</strain>
    </source>
</reference>
<dbReference type="InterPro" id="IPR014710">
    <property type="entry name" value="RmlC-like_jellyroll"/>
</dbReference>
<dbReference type="SMART" id="SM00100">
    <property type="entry name" value="cNMP"/>
    <property type="match status" value="1"/>
</dbReference>
<dbReference type="GO" id="GO:0044877">
    <property type="term" value="F:protein-containing complex binding"/>
    <property type="evidence" value="ECO:0007669"/>
    <property type="project" value="TreeGrafter"/>
</dbReference>
<evidence type="ECO:0000313" key="11">
    <source>
        <dbReference type="EMBL" id="ETW99569.1"/>
    </source>
</evidence>
<keyword evidence="2" id="KW-0813">Transport</keyword>
<evidence type="ECO:0000256" key="3">
    <source>
        <dbReference type="ARBA" id="ARBA00022692"/>
    </source>
</evidence>
<dbReference type="PANTHER" id="PTHR45638:SF11">
    <property type="entry name" value="CYCLIC NUCLEOTIDE-GATED CATION CHANNEL SUBUNIT A"/>
    <property type="match status" value="1"/>
</dbReference>
<keyword evidence="4" id="KW-1133">Transmembrane helix</keyword>
<evidence type="ECO:0000256" key="2">
    <source>
        <dbReference type="ARBA" id="ARBA00022448"/>
    </source>
</evidence>
<evidence type="ECO:0000259" key="10">
    <source>
        <dbReference type="PROSITE" id="PS50042"/>
    </source>
</evidence>
<dbReference type="InterPro" id="IPR050866">
    <property type="entry name" value="CNG_cation_channel"/>
</dbReference>
<keyword evidence="8" id="KW-0407">Ion channel</keyword>
<dbReference type="PRINTS" id="PR00103">
    <property type="entry name" value="CAMPKINASE"/>
</dbReference>
<comment type="caution">
    <text evidence="11">The sequence shown here is derived from an EMBL/GenBank/DDBJ whole genome shotgun (WGS) entry which is preliminary data.</text>
</comment>
<evidence type="ECO:0000256" key="8">
    <source>
        <dbReference type="ARBA" id="ARBA00023303"/>
    </source>
</evidence>
<name>W4LNW4_ENTF1</name>
<dbReference type="AlphaFoldDB" id="W4LNW4"/>
<comment type="subcellular location">
    <subcellularLocation>
        <location evidence="1">Membrane</location>
        <topology evidence="1">Multi-pass membrane protein</topology>
    </subcellularLocation>
</comment>
<feature type="non-terminal residue" evidence="11">
    <location>
        <position position="1"/>
    </location>
</feature>
<evidence type="ECO:0000313" key="12">
    <source>
        <dbReference type="Proteomes" id="UP000019141"/>
    </source>
</evidence>
<evidence type="ECO:0000256" key="7">
    <source>
        <dbReference type="ARBA" id="ARBA00023286"/>
    </source>
</evidence>
<keyword evidence="5" id="KW-0406">Ion transport</keyword>
<dbReference type="CDD" id="cd00038">
    <property type="entry name" value="CAP_ED"/>
    <property type="match status" value="1"/>
</dbReference>
<dbReference type="InterPro" id="IPR018488">
    <property type="entry name" value="cNMP-bd_CS"/>
</dbReference>
<dbReference type="PANTHER" id="PTHR45638">
    <property type="entry name" value="CYCLIC NUCLEOTIDE-GATED CATION CHANNEL SUBUNIT A"/>
    <property type="match status" value="1"/>
</dbReference>
<dbReference type="PROSITE" id="PS50042">
    <property type="entry name" value="CNMP_BINDING_3"/>
    <property type="match status" value="1"/>
</dbReference>
<keyword evidence="6" id="KW-0472">Membrane</keyword>
<keyword evidence="12" id="KW-1185">Reference proteome</keyword>
<feature type="domain" description="Cyclic nucleotide-binding" evidence="10">
    <location>
        <begin position="110"/>
        <end position="231"/>
    </location>
</feature>
<gene>
    <name evidence="11" type="ORF">ETSY1_14485</name>
</gene>
<keyword evidence="3" id="KW-0812">Transmembrane</keyword>
<evidence type="ECO:0000256" key="5">
    <source>
        <dbReference type="ARBA" id="ARBA00023065"/>
    </source>
</evidence>
<dbReference type="Pfam" id="PF00027">
    <property type="entry name" value="cNMP_binding"/>
    <property type="match status" value="1"/>
</dbReference>
<dbReference type="PROSITE" id="PS00888">
    <property type="entry name" value="CNMP_BINDING_1"/>
    <property type="match status" value="1"/>
</dbReference>
<keyword evidence="7" id="KW-1071">Ligand-gated ion channel</keyword>
<dbReference type="Proteomes" id="UP000019141">
    <property type="component" value="Unassembled WGS sequence"/>
</dbReference>
<protein>
    <recommendedName>
        <fullName evidence="10">Cyclic nucleotide-binding domain-containing protein</fullName>
    </recommendedName>
</protein>
<dbReference type="SUPFAM" id="SSF51206">
    <property type="entry name" value="cAMP-binding domain-like"/>
    <property type="match status" value="1"/>
</dbReference>
<feature type="compositionally biased region" description="Basic and acidic residues" evidence="9">
    <location>
        <begin position="276"/>
        <end position="285"/>
    </location>
</feature>
<dbReference type="EMBL" id="AZHW01000430">
    <property type="protein sequence ID" value="ETW99569.1"/>
    <property type="molecule type" value="Genomic_DNA"/>
</dbReference>
<dbReference type="HOGENOM" id="CLU_925891_0_0_7"/>
<feature type="region of interest" description="Disordered" evidence="9">
    <location>
        <begin position="276"/>
        <end position="300"/>
    </location>
</feature>
<dbReference type="GO" id="GO:0005221">
    <property type="term" value="F:intracellularly cyclic nucleotide-activated monoatomic cation channel activity"/>
    <property type="evidence" value="ECO:0007669"/>
    <property type="project" value="InterPro"/>
</dbReference>